<protein>
    <recommendedName>
        <fullName evidence="2">CRAL-TRIO domain-containing protein</fullName>
    </recommendedName>
</protein>
<dbReference type="AlphaFoldDB" id="A0A4S2LKP6"/>
<dbReference type="GO" id="GO:1902936">
    <property type="term" value="F:phosphatidylinositol bisphosphate binding"/>
    <property type="evidence" value="ECO:0007669"/>
    <property type="project" value="TreeGrafter"/>
</dbReference>
<keyword evidence="4" id="KW-1185">Reference proteome</keyword>
<dbReference type="PANTHER" id="PTHR10174:SF224">
    <property type="entry name" value="RETINOL-BINDING PROTEIN PINTA"/>
    <property type="match status" value="1"/>
</dbReference>
<evidence type="ECO:0000256" key="1">
    <source>
        <dbReference type="SAM" id="MobiDB-lite"/>
    </source>
</evidence>
<feature type="region of interest" description="Disordered" evidence="1">
    <location>
        <begin position="1"/>
        <end position="23"/>
    </location>
</feature>
<proteinExistence type="predicted"/>
<sequence>MASSSRELLSPSLKTKAKRELREQPEHIDAHVESFRRWIASLPHITFPCEHHLLIPFLRYAKYNHAKAQQRLDNFCTIRTSKELGAPRWFDFPPLTDPLLDDYLKSGVVLDLGRTTEDLSVILIRLGNWNMDVVNPSSLRCFSYMDVDRFLLDPVSQISGFVFFFDLTGVGKKHFVLRSNQKEMRLESKVWRDAYPIRVRHVIYYNEPKIMDIIFKLVEIWMSSKVRERIIHTKNSMRKAYDRIPGLQAVMPAEYSGYNENIGKLIEHNTKKFHQFYQNPSSWQGIQVDETKRPHSSKNLMSDFGDAERSCFGTEGTYVQLGPCD</sequence>
<dbReference type="Gene3D" id="1.20.5.1200">
    <property type="entry name" value="Alpha-tocopherol transfer"/>
    <property type="match status" value="1"/>
</dbReference>
<dbReference type="OrthoDB" id="6682367at2759"/>
<organism evidence="3 4">
    <name type="scientific">Opisthorchis felineus</name>
    <dbReference type="NCBI Taxonomy" id="147828"/>
    <lineage>
        <taxon>Eukaryota</taxon>
        <taxon>Metazoa</taxon>
        <taxon>Spiralia</taxon>
        <taxon>Lophotrochozoa</taxon>
        <taxon>Platyhelminthes</taxon>
        <taxon>Trematoda</taxon>
        <taxon>Digenea</taxon>
        <taxon>Opisthorchiida</taxon>
        <taxon>Opisthorchiata</taxon>
        <taxon>Opisthorchiidae</taxon>
        <taxon>Opisthorchis</taxon>
    </lineage>
</organism>
<dbReference type="Gene3D" id="1.10.8.20">
    <property type="entry name" value="N-terminal domain of phosphatidylinositol transfer protein sec14p"/>
    <property type="match status" value="1"/>
</dbReference>
<reference evidence="3 4" key="1">
    <citation type="journal article" date="2019" name="BMC Genomics">
        <title>New insights from Opisthorchis felineus genome: update on genomics of the epidemiologically important liver flukes.</title>
        <authorList>
            <person name="Ershov N.I."/>
            <person name="Mordvinov V.A."/>
            <person name="Prokhortchouk E.B."/>
            <person name="Pakharukova M.Y."/>
            <person name="Gunbin K.V."/>
            <person name="Ustyantsev K."/>
            <person name="Genaev M.A."/>
            <person name="Blinov A.G."/>
            <person name="Mazur A."/>
            <person name="Boulygina E."/>
            <person name="Tsygankova S."/>
            <person name="Khrameeva E."/>
            <person name="Chekanov N."/>
            <person name="Fan G."/>
            <person name="Xiao A."/>
            <person name="Zhang H."/>
            <person name="Xu X."/>
            <person name="Yang H."/>
            <person name="Solovyev V."/>
            <person name="Lee S.M."/>
            <person name="Liu X."/>
            <person name="Afonnikov D.A."/>
            <person name="Skryabin K.G."/>
        </authorList>
    </citation>
    <scope>NUCLEOTIDE SEQUENCE [LARGE SCALE GENOMIC DNA]</scope>
    <source>
        <strain evidence="3">AK-0245</strain>
        <tissue evidence="3">Whole organism</tissue>
    </source>
</reference>
<dbReference type="InterPro" id="IPR001251">
    <property type="entry name" value="CRAL-TRIO_dom"/>
</dbReference>
<dbReference type="CDD" id="cd00170">
    <property type="entry name" value="SEC14"/>
    <property type="match status" value="1"/>
</dbReference>
<dbReference type="SUPFAM" id="SSF52087">
    <property type="entry name" value="CRAL/TRIO domain"/>
    <property type="match status" value="1"/>
</dbReference>
<accession>A0A4S2LKP6</accession>
<dbReference type="PROSITE" id="PS50191">
    <property type="entry name" value="CRAL_TRIO"/>
    <property type="match status" value="1"/>
</dbReference>
<dbReference type="Proteomes" id="UP000308267">
    <property type="component" value="Unassembled WGS sequence"/>
</dbReference>
<evidence type="ECO:0000313" key="3">
    <source>
        <dbReference type="EMBL" id="TGZ61087.1"/>
    </source>
</evidence>
<dbReference type="Pfam" id="PF00650">
    <property type="entry name" value="CRAL_TRIO"/>
    <property type="match status" value="1"/>
</dbReference>
<feature type="domain" description="CRAL-TRIO" evidence="2">
    <location>
        <begin position="96"/>
        <end position="263"/>
    </location>
</feature>
<dbReference type="PANTHER" id="PTHR10174">
    <property type="entry name" value="ALPHA-TOCOPHEROL TRANSFER PROTEIN-RELATED"/>
    <property type="match status" value="1"/>
</dbReference>
<dbReference type="GO" id="GO:0016020">
    <property type="term" value="C:membrane"/>
    <property type="evidence" value="ECO:0007669"/>
    <property type="project" value="TreeGrafter"/>
</dbReference>
<dbReference type="SUPFAM" id="SSF46938">
    <property type="entry name" value="CRAL/TRIO N-terminal domain"/>
    <property type="match status" value="1"/>
</dbReference>
<comment type="caution">
    <text evidence="3">The sequence shown here is derived from an EMBL/GenBank/DDBJ whole genome shotgun (WGS) entry which is preliminary data.</text>
</comment>
<dbReference type="STRING" id="147828.A0A4S2LKP6"/>
<gene>
    <name evidence="3" type="ORF">CRM22_008187</name>
</gene>
<dbReference type="EMBL" id="SJOL01008131">
    <property type="protein sequence ID" value="TGZ61087.1"/>
    <property type="molecule type" value="Genomic_DNA"/>
</dbReference>
<dbReference type="InterPro" id="IPR036865">
    <property type="entry name" value="CRAL-TRIO_dom_sf"/>
</dbReference>
<dbReference type="Gene3D" id="3.40.525.10">
    <property type="entry name" value="CRAL-TRIO lipid binding domain"/>
    <property type="match status" value="1"/>
</dbReference>
<evidence type="ECO:0000313" key="4">
    <source>
        <dbReference type="Proteomes" id="UP000308267"/>
    </source>
</evidence>
<evidence type="ECO:0000259" key="2">
    <source>
        <dbReference type="PROSITE" id="PS50191"/>
    </source>
</evidence>
<name>A0A4S2LKP6_OPIFE</name>
<dbReference type="InterPro" id="IPR036273">
    <property type="entry name" value="CRAL/TRIO_N_dom_sf"/>
</dbReference>